<accession>A0A1D7UC59</accession>
<gene>
    <name evidence="2" type="ORF">BHK69_29775</name>
</gene>
<keyword evidence="2" id="KW-0614">Plasmid</keyword>
<reference evidence="2 3" key="1">
    <citation type="journal article" date="2015" name="Antonie Van Leeuwenhoek">
        <title>Bosea vaviloviae sp. nov., a new species of slow-growing rhizobia isolated from nodules of the relict species Vavilovia formosa (Stev.) Fed.</title>
        <authorList>
            <person name="Safronova V.I."/>
            <person name="Kuznetsova I.G."/>
            <person name="Sazanova A.L."/>
            <person name="Kimeklis A.K."/>
            <person name="Belimov A.A."/>
            <person name="Andronov E.E."/>
            <person name="Pinaev A.G."/>
            <person name="Chizhevskaya E.P."/>
            <person name="Pukhaev A.R."/>
            <person name="Popov K.P."/>
            <person name="Willems A."/>
            <person name="Tikhonovich I.A."/>
        </authorList>
    </citation>
    <scope>NUCLEOTIDE SEQUENCE [LARGE SCALE GENOMIC DNA]</scope>
    <source>
        <strain evidence="2 3">Vaf18</strain>
        <plasmid evidence="2">unnamed1</plasmid>
    </source>
</reference>
<dbReference type="InterPro" id="IPR005119">
    <property type="entry name" value="LysR_subst-bd"/>
</dbReference>
<keyword evidence="3" id="KW-1185">Reference proteome</keyword>
<dbReference type="SUPFAM" id="SSF53850">
    <property type="entry name" value="Periplasmic binding protein-like II"/>
    <property type="match status" value="1"/>
</dbReference>
<name>A0A1D7UC59_9HYPH</name>
<dbReference type="Gene3D" id="3.40.190.10">
    <property type="entry name" value="Periplasmic binding protein-like II"/>
    <property type="match status" value="2"/>
</dbReference>
<evidence type="ECO:0000313" key="2">
    <source>
        <dbReference type="EMBL" id="AOO84924.1"/>
    </source>
</evidence>
<dbReference type="EMBL" id="CP017148">
    <property type="protein sequence ID" value="AOO84924.1"/>
    <property type="molecule type" value="Genomic_DNA"/>
</dbReference>
<dbReference type="AlphaFoldDB" id="A0A1D7UC59"/>
<evidence type="ECO:0000313" key="3">
    <source>
        <dbReference type="Proteomes" id="UP000094969"/>
    </source>
</evidence>
<protein>
    <recommendedName>
        <fullName evidence="1">LysR substrate-binding domain-containing protein</fullName>
    </recommendedName>
</protein>
<proteinExistence type="predicted"/>
<sequence>MNEPLIVPDRRSRPHSHDVTIKLFEKFGRVPSIAQIATEKQTIIHVVSTGLGLALVPRWISGMSLAGVTYIPLILEEEDTTGRLPLAAAWMAGSRDPTRDSLMKLVHDNIDRYASRA</sequence>
<dbReference type="Proteomes" id="UP000094969">
    <property type="component" value="Plasmid unnamed1"/>
</dbReference>
<geneLocation type="plasmid" evidence="2 3">
    <name>unnamed1</name>
</geneLocation>
<dbReference type="Pfam" id="PF03466">
    <property type="entry name" value="LysR_substrate"/>
    <property type="match status" value="1"/>
</dbReference>
<feature type="domain" description="LysR substrate-binding" evidence="1">
    <location>
        <begin position="2"/>
        <end position="107"/>
    </location>
</feature>
<organism evidence="2 3">
    <name type="scientific">Bosea vaviloviae</name>
    <dbReference type="NCBI Taxonomy" id="1526658"/>
    <lineage>
        <taxon>Bacteria</taxon>
        <taxon>Pseudomonadati</taxon>
        <taxon>Pseudomonadota</taxon>
        <taxon>Alphaproteobacteria</taxon>
        <taxon>Hyphomicrobiales</taxon>
        <taxon>Boseaceae</taxon>
        <taxon>Bosea</taxon>
    </lineage>
</organism>
<evidence type="ECO:0000259" key="1">
    <source>
        <dbReference type="Pfam" id="PF03466"/>
    </source>
</evidence>
<dbReference type="KEGG" id="bvv:BHK69_29775"/>